<dbReference type="PANTHER" id="PTHR30292:SF0">
    <property type="entry name" value="5-OXOPROLINASE SUBUNIT A"/>
    <property type="match status" value="1"/>
</dbReference>
<dbReference type="InterPro" id="IPR005501">
    <property type="entry name" value="LamB/YcsF/PxpA-like"/>
</dbReference>
<dbReference type="CDD" id="cd10801">
    <property type="entry name" value="LamB_YcsF_like_1"/>
    <property type="match status" value="1"/>
</dbReference>
<dbReference type="NCBIfam" id="NF003816">
    <property type="entry name" value="PRK05406.1-5"/>
    <property type="match status" value="1"/>
</dbReference>
<dbReference type="GO" id="GO:0017168">
    <property type="term" value="F:5-oxoprolinase (ATP-hydrolyzing) activity"/>
    <property type="evidence" value="ECO:0007669"/>
    <property type="project" value="UniProtKB-EC"/>
</dbReference>
<dbReference type="SUPFAM" id="SSF88713">
    <property type="entry name" value="Glycoside hydrolase/deacetylase"/>
    <property type="match status" value="1"/>
</dbReference>
<reference evidence="1 2" key="1">
    <citation type="journal article" date="2013" name="Int. J. Syst. Evol. Microbiol.">
        <title>Marinoscillum luteum sp. nov., isolated from marine sediment.</title>
        <authorList>
            <person name="Cha I.T."/>
            <person name="Park S.J."/>
            <person name="Kim S.J."/>
            <person name="Kim J.G."/>
            <person name="Jung M.Y."/>
            <person name="Shin K.S."/>
            <person name="Kwon K.K."/>
            <person name="Yang S.H."/>
            <person name="Seo Y.S."/>
            <person name="Rhee S.K."/>
        </authorList>
    </citation>
    <scope>NUCLEOTIDE SEQUENCE [LARGE SCALE GENOMIC DNA]</scope>
    <source>
        <strain evidence="1 2">KCTC 23939</strain>
    </source>
</reference>
<sequence length="233" mass="25813">MKTWTINSDMGENIGNDHLLMPFLNECCIACGGHVGDESSMQKTVDLALKHGVSIGAHPSFPDQANFGRIPMRMEKNALSDTLRTQIDALRKIYPDIEHIKPHGALYNMAAVDPEIAWTVLEVIKDYPGTLLMAPWKSTIAQMAEEQGIKVRFEGYGDRRYHSNMALVSRKNPAGVISKANDAVEQVKSISDRGIFISIEGDEIEFVAETFCVHGDNPDALKILQALHHLKVS</sequence>
<dbReference type="Pfam" id="PF03746">
    <property type="entry name" value="LamB_YcsF"/>
    <property type="match status" value="1"/>
</dbReference>
<dbReference type="InterPro" id="IPR011330">
    <property type="entry name" value="Glyco_hydro/deAcase_b/a-brl"/>
</dbReference>
<keyword evidence="1" id="KW-0378">Hydrolase</keyword>
<name>A0ABW7NFL1_9BACT</name>
<dbReference type="EMBL" id="JBIPKE010000020">
    <property type="protein sequence ID" value="MFH6986078.1"/>
    <property type="molecule type" value="Genomic_DNA"/>
</dbReference>
<dbReference type="Proteomes" id="UP001610063">
    <property type="component" value="Unassembled WGS sequence"/>
</dbReference>
<dbReference type="EC" id="3.5.2.9" evidence="1"/>
<gene>
    <name evidence="1" type="primary">pxpA</name>
    <name evidence="1" type="ORF">ACHKAR_21675</name>
</gene>
<accession>A0ABW7NFL1</accession>
<proteinExistence type="predicted"/>
<dbReference type="RefSeq" id="WP_395419581.1">
    <property type="nucleotide sequence ID" value="NZ_JBIPKE010000020.1"/>
</dbReference>
<protein>
    <submittedName>
        <fullName evidence="1">5-oxoprolinase subunit PxpA</fullName>
        <ecNumber evidence="1">3.5.2.9</ecNumber>
    </submittedName>
</protein>
<evidence type="ECO:0000313" key="1">
    <source>
        <dbReference type="EMBL" id="MFH6986078.1"/>
    </source>
</evidence>
<keyword evidence="2" id="KW-1185">Reference proteome</keyword>
<organism evidence="1 2">
    <name type="scientific">Marinoscillum luteum</name>
    <dbReference type="NCBI Taxonomy" id="861051"/>
    <lineage>
        <taxon>Bacteria</taxon>
        <taxon>Pseudomonadati</taxon>
        <taxon>Bacteroidota</taxon>
        <taxon>Cytophagia</taxon>
        <taxon>Cytophagales</taxon>
        <taxon>Reichenbachiellaceae</taxon>
        <taxon>Marinoscillum</taxon>
    </lineage>
</organism>
<dbReference type="PANTHER" id="PTHR30292">
    <property type="entry name" value="UNCHARACTERIZED PROTEIN YBGL-RELATED"/>
    <property type="match status" value="1"/>
</dbReference>
<evidence type="ECO:0000313" key="2">
    <source>
        <dbReference type="Proteomes" id="UP001610063"/>
    </source>
</evidence>
<comment type="caution">
    <text evidence="1">The sequence shown here is derived from an EMBL/GenBank/DDBJ whole genome shotgun (WGS) entry which is preliminary data.</text>
</comment>
<dbReference type="Gene3D" id="3.20.20.370">
    <property type="entry name" value="Glycoside hydrolase/deacetylase"/>
    <property type="match status" value="1"/>
</dbReference>